<proteinExistence type="inferred from homology"/>
<dbReference type="AlphaFoldDB" id="A0AAV5QHD6"/>
<dbReference type="GO" id="GO:0005759">
    <property type="term" value="C:mitochondrial matrix"/>
    <property type="evidence" value="ECO:0007669"/>
    <property type="project" value="UniProtKB-SubCell"/>
</dbReference>
<dbReference type="EMBL" id="BTFZ01000002">
    <property type="protein sequence ID" value="GMM34101.1"/>
    <property type="molecule type" value="Genomic_DNA"/>
</dbReference>
<dbReference type="RefSeq" id="XP_064851101.1">
    <property type="nucleotide sequence ID" value="XM_064995029.1"/>
</dbReference>
<comment type="subcellular location">
    <subcellularLocation>
        <location evidence="1">Mitochondrion matrix</location>
    </subcellularLocation>
</comment>
<accession>A0AAV5QHD6</accession>
<evidence type="ECO:0000256" key="2">
    <source>
        <dbReference type="ARBA" id="ARBA00093447"/>
    </source>
</evidence>
<comment type="similarity">
    <text evidence="2">Belongs to the GcvT family. CAF17/IBA57 subfamily.</text>
</comment>
<dbReference type="PANTHER" id="PTHR22602">
    <property type="entry name" value="TRANSFERASE CAF17, MITOCHONDRIAL-RELATED"/>
    <property type="match status" value="1"/>
</dbReference>
<dbReference type="Gene3D" id="2.40.30.160">
    <property type="match status" value="1"/>
</dbReference>
<organism evidence="3 4">
    <name type="scientific">Saccharomycopsis crataegensis</name>
    <dbReference type="NCBI Taxonomy" id="43959"/>
    <lineage>
        <taxon>Eukaryota</taxon>
        <taxon>Fungi</taxon>
        <taxon>Dikarya</taxon>
        <taxon>Ascomycota</taxon>
        <taxon>Saccharomycotina</taxon>
        <taxon>Saccharomycetes</taxon>
        <taxon>Saccharomycopsidaceae</taxon>
        <taxon>Saccharomycopsis</taxon>
    </lineage>
</organism>
<dbReference type="PANTHER" id="PTHR22602:SF0">
    <property type="entry name" value="TRANSFERASE CAF17, MITOCHONDRIAL-RELATED"/>
    <property type="match status" value="1"/>
</dbReference>
<evidence type="ECO:0000313" key="3">
    <source>
        <dbReference type="EMBL" id="GMM34101.1"/>
    </source>
</evidence>
<dbReference type="InterPro" id="IPR045179">
    <property type="entry name" value="YgfZ/GcvT"/>
</dbReference>
<dbReference type="Gene3D" id="3.30.70.1400">
    <property type="entry name" value="Aminomethyltransferase beta-barrel domains"/>
    <property type="match status" value="1"/>
</dbReference>
<protein>
    <submittedName>
        <fullName evidence="3">Iba57 protein</fullName>
    </submittedName>
</protein>
<dbReference type="GeneID" id="90072080"/>
<dbReference type="NCBIfam" id="TIGR03317">
    <property type="entry name" value="ygfZ_signature"/>
    <property type="match status" value="1"/>
</dbReference>
<gene>
    <name evidence="3" type="ORF">DASC09_014260</name>
</gene>
<sequence length="516" mass="59909">MSVPSKGYSKLCGRQLVQVVGKDATKFLNGLITSKILDPRIESSNPYDCLMNDNSFYTTKLNYLDNSMHSGYKKLGQYTLFLNATGRLFTDAWIYPFQLFNKPIESLPFLPKKDPNHSNYLIEVSDTISNQFKMFLKMHKLTSDIKLKFFDEKQFNSWYMYNDEDPRVMGQIWDFKQNWLKNNKLLNEPSIANAKFLDFVSSKQLFKHDDIEYLTNNLYGFAFDERSPRLGMKLLTSTEIGTPLTLVDKNKLVPNGTEFEEIPSAVMDGRRILGNIPEIGDLEPNKYLPLELNYNLMGTVNDGYDEAYDDYLLRKEEAVEATEKKDESEVDEVLYSIDNTPVISFNKGCYIGQELTHRTFFRGVVRKRMLPIRLTFSDTLEISDLDSVIPALKFEDKHIYFEETNDQLESPYEESVQNNPFANNTDNPFGSKVSRPRRKAHVGKISAIYEGCGVGIINIPEFTKPNRKFYVKVKLTDENRKEFKETCNFELEEEEMKVYVEGFVPEWFPDGWNEEE</sequence>
<keyword evidence="4" id="KW-1185">Reference proteome</keyword>
<name>A0AAV5QHD6_9ASCO</name>
<reference evidence="3 4" key="1">
    <citation type="journal article" date="2023" name="Elife">
        <title>Identification of key yeast species and microbe-microbe interactions impacting larval growth of Drosophila in the wild.</title>
        <authorList>
            <person name="Mure A."/>
            <person name="Sugiura Y."/>
            <person name="Maeda R."/>
            <person name="Honda K."/>
            <person name="Sakurai N."/>
            <person name="Takahashi Y."/>
            <person name="Watada M."/>
            <person name="Katoh T."/>
            <person name="Gotoh A."/>
            <person name="Gotoh Y."/>
            <person name="Taniguchi I."/>
            <person name="Nakamura K."/>
            <person name="Hayashi T."/>
            <person name="Katayama T."/>
            <person name="Uemura T."/>
            <person name="Hattori Y."/>
        </authorList>
    </citation>
    <scope>NUCLEOTIDE SEQUENCE [LARGE SCALE GENOMIC DNA]</scope>
    <source>
        <strain evidence="3 4">SC-9</strain>
    </source>
</reference>
<evidence type="ECO:0000256" key="1">
    <source>
        <dbReference type="ARBA" id="ARBA00004305"/>
    </source>
</evidence>
<evidence type="ECO:0000313" key="4">
    <source>
        <dbReference type="Proteomes" id="UP001360560"/>
    </source>
</evidence>
<dbReference type="GO" id="GO:0016226">
    <property type="term" value="P:iron-sulfur cluster assembly"/>
    <property type="evidence" value="ECO:0007669"/>
    <property type="project" value="TreeGrafter"/>
</dbReference>
<dbReference type="Proteomes" id="UP001360560">
    <property type="component" value="Unassembled WGS sequence"/>
</dbReference>
<dbReference type="InterPro" id="IPR017703">
    <property type="entry name" value="YgfZ/GCV_T_CS"/>
</dbReference>
<comment type="caution">
    <text evidence="3">The sequence shown here is derived from an EMBL/GenBank/DDBJ whole genome shotgun (WGS) entry which is preliminary data.</text>
</comment>
<dbReference type="SUPFAM" id="SSF103025">
    <property type="entry name" value="Folate-binding domain"/>
    <property type="match status" value="2"/>
</dbReference>